<gene>
    <name evidence="2" type="primary">jg14482</name>
    <name evidence="2" type="ORF">PAEG_LOCUS19130</name>
</gene>
<comment type="caution">
    <text evidence="2">The sequence shown here is derived from an EMBL/GenBank/DDBJ whole genome shotgun (WGS) entry which is preliminary data.</text>
</comment>
<organism evidence="2 3">
    <name type="scientific">Pararge aegeria aegeria</name>
    <dbReference type="NCBI Taxonomy" id="348720"/>
    <lineage>
        <taxon>Eukaryota</taxon>
        <taxon>Metazoa</taxon>
        <taxon>Ecdysozoa</taxon>
        <taxon>Arthropoda</taxon>
        <taxon>Hexapoda</taxon>
        <taxon>Insecta</taxon>
        <taxon>Pterygota</taxon>
        <taxon>Neoptera</taxon>
        <taxon>Endopterygota</taxon>
        <taxon>Lepidoptera</taxon>
        <taxon>Glossata</taxon>
        <taxon>Ditrysia</taxon>
        <taxon>Papilionoidea</taxon>
        <taxon>Nymphalidae</taxon>
        <taxon>Satyrinae</taxon>
        <taxon>Satyrini</taxon>
        <taxon>Parargina</taxon>
        <taxon>Pararge</taxon>
    </lineage>
</organism>
<evidence type="ECO:0000256" key="1">
    <source>
        <dbReference type="SAM" id="MobiDB-lite"/>
    </source>
</evidence>
<evidence type="ECO:0000313" key="3">
    <source>
        <dbReference type="Proteomes" id="UP000838756"/>
    </source>
</evidence>
<proteinExistence type="predicted"/>
<dbReference type="EMBL" id="CAKXAJ010025707">
    <property type="protein sequence ID" value="CAH2242913.1"/>
    <property type="molecule type" value="Genomic_DNA"/>
</dbReference>
<evidence type="ECO:0000313" key="2">
    <source>
        <dbReference type="EMBL" id="CAH2242913.1"/>
    </source>
</evidence>
<reference evidence="2" key="1">
    <citation type="submission" date="2022-03" db="EMBL/GenBank/DDBJ databases">
        <authorList>
            <person name="Lindestad O."/>
        </authorList>
    </citation>
    <scope>NUCLEOTIDE SEQUENCE</scope>
</reference>
<keyword evidence="3" id="KW-1185">Reference proteome</keyword>
<protein>
    <submittedName>
        <fullName evidence="2">Jg14482 protein</fullName>
    </submittedName>
</protein>
<dbReference type="OrthoDB" id="6929399at2759"/>
<feature type="region of interest" description="Disordered" evidence="1">
    <location>
        <begin position="1"/>
        <end position="32"/>
    </location>
</feature>
<dbReference type="AlphaFoldDB" id="A0A8S4S021"/>
<name>A0A8S4S021_9NEOP</name>
<feature type="compositionally biased region" description="Polar residues" evidence="1">
    <location>
        <begin position="1"/>
        <end position="10"/>
    </location>
</feature>
<sequence length="131" mass="14189">MPSDSGTTWSPPAPAERRLSNSSDGSAGSGYSKAIHHNMTHMMILEWRLSPSTGNSFARITSYKLSPCVYLPKAVGVKPHTPVITPATTPFRPETALQQCCLAAEINIVVVLSRSRSDTKTTTTKRFGKNV</sequence>
<dbReference type="Proteomes" id="UP000838756">
    <property type="component" value="Unassembled WGS sequence"/>
</dbReference>
<accession>A0A8S4S021</accession>